<evidence type="ECO:0000313" key="2">
    <source>
        <dbReference type="EMBL" id="CAD9416855.1"/>
    </source>
</evidence>
<sequence>MVVFVIKKSNDDQFLYEASVQETNDDLIAGLARVWNKRLRLGLLVGAIRELSKYGPMKPQDEAGIDTLKEQYEGAAMEKSEHYQADPAGVRTGNGPGPQLAETLERVCSDAEAALSANLVKQRTPVSMDLLDDKLANMQGAVMMAYPMGLPAWDTVALALAGDEGLDGTQASAELMDPETATLWVASRDFQRGQKVGDRLGWNEKTKVVAKLQKTGSGPPAREPVVSEEERKAMMAHYFKRQEDLKKLAEASDDDYLASSWADPKAMKKSLQGTGAIKAPGLRL</sequence>
<organism evidence="2">
    <name type="scientific">Florenciella parvula</name>
    <dbReference type="NCBI Taxonomy" id="236787"/>
    <lineage>
        <taxon>Eukaryota</taxon>
        <taxon>Sar</taxon>
        <taxon>Stramenopiles</taxon>
        <taxon>Ochrophyta</taxon>
        <taxon>Dictyochophyceae</taxon>
        <taxon>Florenciellales</taxon>
        <taxon>Florenciella</taxon>
    </lineage>
</organism>
<evidence type="ECO:0000256" key="1">
    <source>
        <dbReference type="ARBA" id="ARBA00009619"/>
    </source>
</evidence>
<dbReference type="EMBL" id="HBGT01016725">
    <property type="protein sequence ID" value="CAD9416855.1"/>
    <property type="molecule type" value="Transcribed_RNA"/>
</dbReference>
<dbReference type="GO" id="GO:0003352">
    <property type="term" value="P:regulation of cilium movement"/>
    <property type="evidence" value="ECO:0007669"/>
    <property type="project" value="InterPro"/>
</dbReference>
<comment type="similarity">
    <text evidence="1">Belongs to the CFAP298 family.</text>
</comment>
<proteinExistence type="inferred from homology"/>
<dbReference type="AlphaFoldDB" id="A0A7S2C740"/>
<dbReference type="PANTHER" id="PTHR13238">
    <property type="entry name" value="PROTEIN C21ORF59"/>
    <property type="match status" value="1"/>
</dbReference>
<name>A0A7S2C740_9STRA</name>
<accession>A0A7S2C740</accession>
<reference evidence="2" key="1">
    <citation type="submission" date="2021-01" db="EMBL/GenBank/DDBJ databases">
        <authorList>
            <person name="Corre E."/>
            <person name="Pelletier E."/>
            <person name="Niang G."/>
            <person name="Scheremetjew M."/>
            <person name="Finn R."/>
            <person name="Kale V."/>
            <person name="Holt S."/>
            <person name="Cochrane G."/>
            <person name="Meng A."/>
            <person name="Brown T."/>
            <person name="Cohen L."/>
        </authorList>
    </citation>
    <scope>NUCLEOTIDE SEQUENCE</scope>
    <source>
        <strain evidence="2">RCC1693</strain>
    </source>
</reference>
<protein>
    <submittedName>
        <fullName evidence="2">Uncharacterized protein</fullName>
    </submittedName>
</protein>
<gene>
    <name evidence="2" type="ORF">FPAR1323_LOCUS8914</name>
</gene>
<dbReference type="Pfam" id="PF11069">
    <property type="entry name" value="CFAP298"/>
    <property type="match status" value="1"/>
</dbReference>
<dbReference type="PANTHER" id="PTHR13238:SF0">
    <property type="entry name" value="CILIA- AND FLAGELLA-ASSOCIATED PROTEIN 298"/>
    <property type="match status" value="1"/>
</dbReference>
<dbReference type="InterPro" id="IPR021298">
    <property type="entry name" value="CFAP298"/>
</dbReference>